<evidence type="ECO:0000256" key="8">
    <source>
        <dbReference type="ARBA" id="ARBA00023065"/>
    </source>
</evidence>
<dbReference type="NCBIfam" id="TIGR00813">
    <property type="entry name" value="sss"/>
    <property type="match status" value="1"/>
</dbReference>
<keyword evidence="9 11" id="KW-0472">Membrane</keyword>
<feature type="transmembrane region" description="Helical" evidence="11">
    <location>
        <begin position="177"/>
        <end position="197"/>
    </location>
</feature>
<dbReference type="PROSITE" id="PS50283">
    <property type="entry name" value="NA_SOLUT_SYMP_3"/>
    <property type="match status" value="1"/>
</dbReference>
<organism evidence="12">
    <name type="scientific">marine metagenome</name>
    <dbReference type="NCBI Taxonomy" id="408172"/>
    <lineage>
        <taxon>unclassified sequences</taxon>
        <taxon>metagenomes</taxon>
        <taxon>ecological metagenomes</taxon>
    </lineage>
</organism>
<evidence type="ECO:0000256" key="6">
    <source>
        <dbReference type="ARBA" id="ARBA00022989"/>
    </source>
</evidence>
<keyword evidence="10" id="KW-0739">Sodium transport</keyword>
<feature type="transmembrane region" description="Helical" evidence="11">
    <location>
        <begin position="32"/>
        <end position="53"/>
    </location>
</feature>
<dbReference type="InterPro" id="IPR051163">
    <property type="entry name" value="Sodium:Solute_Symporter_SSF"/>
</dbReference>
<evidence type="ECO:0000256" key="7">
    <source>
        <dbReference type="ARBA" id="ARBA00023053"/>
    </source>
</evidence>
<sequence length="505" mass="55078">MHPLDIAAVVLYLIVVLGFGFVFGRHQSRKEFIAASGTMGWLTVGLSVMATLFSSNSFVFYPSAAFGHSLLLGLSLIAFLLMTPVVIFVFIPVYARLKVETAYEYLELRFHVSVRTLASGLFVLLRIGWMASATYAASVVVASVIGVPQIVVIIGLGIISVGYTMLGGLRAVMYTDVLQFFVFALTIFLTLGLILHMTGLGPGELVSSYFKDREGLILNFSASMTLQYGSWAILIGVFLEGLSAFGVDQVAVQRYISSRSERTSQKGAILNLLGMWIVIPGLLMIGVGLYAYFSAHPGELGDGNLSQILAGDSKVADEAMPGFVRLHFPPGMAGLFLAALMAAIMSSIDSGVHSVTTALLVDFRDRLFPQFRPVDERTEMRRIRLLIVIIGSIAIALACFAGSMGNVFAVSKKLTAAFGGPLLALFVLGLFSRRANWLPILVSVALATVMTLCLMYYTPDWFSMWYWPIGFGTALGLYLTSLLRPVQATEFTYAKIIRNYERDQT</sequence>
<feature type="transmembrane region" description="Helical" evidence="11">
    <location>
        <begin position="464"/>
        <end position="483"/>
    </location>
</feature>
<dbReference type="PANTHER" id="PTHR42985">
    <property type="entry name" value="SODIUM-COUPLED MONOCARBOXYLATE TRANSPORTER"/>
    <property type="match status" value="1"/>
</dbReference>
<evidence type="ECO:0000256" key="1">
    <source>
        <dbReference type="ARBA" id="ARBA00004651"/>
    </source>
</evidence>
<keyword evidence="3" id="KW-0813">Transport</keyword>
<gene>
    <name evidence="12" type="ORF">METZ01_LOCUS135376</name>
</gene>
<proteinExistence type="inferred from homology"/>
<keyword evidence="7" id="KW-0915">Sodium</keyword>
<reference evidence="12" key="1">
    <citation type="submission" date="2018-05" db="EMBL/GenBank/DDBJ databases">
        <authorList>
            <person name="Lanie J.A."/>
            <person name="Ng W.-L."/>
            <person name="Kazmierczak K.M."/>
            <person name="Andrzejewski T.M."/>
            <person name="Davidsen T.M."/>
            <person name="Wayne K.J."/>
            <person name="Tettelin H."/>
            <person name="Glass J.I."/>
            <person name="Rusch D."/>
            <person name="Podicherti R."/>
            <person name="Tsui H.-C.T."/>
            <person name="Winkler M.E."/>
        </authorList>
    </citation>
    <scope>NUCLEOTIDE SEQUENCE</scope>
</reference>
<feature type="transmembrane region" description="Helical" evidence="11">
    <location>
        <begin position="135"/>
        <end position="165"/>
    </location>
</feature>
<keyword evidence="8" id="KW-0406">Ion transport</keyword>
<feature type="transmembrane region" description="Helical" evidence="11">
    <location>
        <begin position="268"/>
        <end position="293"/>
    </location>
</feature>
<dbReference type="GO" id="GO:0006814">
    <property type="term" value="P:sodium ion transport"/>
    <property type="evidence" value="ECO:0007669"/>
    <property type="project" value="UniProtKB-KW"/>
</dbReference>
<evidence type="ECO:0000256" key="9">
    <source>
        <dbReference type="ARBA" id="ARBA00023136"/>
    </source>
</evidence>
<evidence type="ECO:0000256" key="2">
    <source>
        <dbReference type="ARBA" id="ARBA00006434"/>
    </source>
</evidence>
<evidence type="ECO:0000256" key="3">
    <source>
        <dbReference type="ARBA" id="ARBA00022448"/>
    </source>
</evidence>
<name>A0A381Z0W3_9ZZZZ</name>
<evidence type="ECO:0000256" key="11">
    <source>
        <dbReference type="SAM" id="Phobius"/>
    </source>
</evidence>
<dbReference type="Gene3D" id="1.20.1730.10">
    <property type="entry name" value="Sodium/glucose cotransporter"/>
    <property type="match status" value="1"/>
</dbReference>
<feature type="transmembrane region" description="Helical" evidence="11">
    <location>
        <begin position="112"/>
        <end position="129"/>
    </location>
</feature>
<feature type="transmembrane region" description="Helical" evidence="11">
    <location>
        <begin position="414"/>
        <end position="431"/>
    </location>
</feature>
<evidence type="ECO:0000256" key="10">
    <source>
        <dbReference type="ARBA" id="ARBA00023201"/>
    </source>
</evidence>
<evidence type="ECO:0000256" key="4">
    <source>
        <dbReference type="ARBA" id="ARBA00022475"/>
    </source>
</evidence>
<keyword evidence="5 11" id="KW-0812">Transmembrane</keyword>
<dbReference type="InterPro" id="IPR001734">
    <property type="entry name" value="Na/solute_symporter"/>
</dbReference>
<dbReference type="GO" id="GO:0015293">
    <property type="term" value="F:symporter activity"/>
    <property type="evidence" value="ECO:0007669"/>
    <property type="project" value="TreeGrafter"/>
</dbReference>
<dbReference type="Pfam" id="PF00474">
    <property type="entry name" value="SSF"/>
    <property type="match status" value="1"/>
</dbReference>
<dbReference type="AlphaFoldDB" id="A0A381Z0W3"/>
<feature type="transmembrane region" description="Helical" evidence="11">
    <location>
        <begin position="438"/>
        <end position="458"/>
    </location>
</feature>
<dbReference type="GO" id="GO:0005886">
    <property type="term" value="C:plasma membrane"/>
    <property type="evidence" value="ECO:0007669"/>
    <property type="project" value="UniProtKB-SubCell"/>
</dbReference>
<comment type="subcellular location">
    <subcellularLocation>
        <location evidence="1">Cell membrane</location>
        <topology evidence="1">Multi-pass membrane protein</topology>
    </subcellularLocation>
</comment>
<accession>A0A381Z0W3</accession>
<feature type="transmembrane region" description="Helical" evidence="11">
    <location>
        <begin position="65"/>
        <end position="91"/>
    </location>
</feature>
<evidence type="ECO:0000313" key="12">
    <source>
        <dbReference type="EMBL" id="SVA82522.1"/>
    </source>
</evidence>
<feature type="transmembrane region" description="Helical" evidence="11">
    <location>
        <begin position="228"/>
        <end position="247"/>
    </location>
</feature>
<dbReference type="PANTHER" id="PTHR42985:SF40">
    <property type="entry name" value="LD47995P-RELATED"/>
    <property type="match status" value="1"/>
</dbReference>
<dbReference type="InterPro" id="IPR038377">
    <property type="entry name" value="Na/Glc_symporter_sf"/>
</dbReference>
<dbReference type="EMBL" id="UINC01019485">
    <property type="protein sequence ID" value="SVA82522.1"/>
    <property type="molecule type" value="Genomic_DNA"/>
</dbReference>
<feature type="transmembrane region" description="Helical" evidence="11">
    <location>
        <begin position="383"/>
        <end position="408"/>
    </location>
</feature>
<evidence type="ECO:0000256" key="5">
    <source>
        <dbReference type="ARBA" id="ARBA00022692"/>
    </source>
</evidence>
<protein>
    <recommendedName>
        <fullName evidence="13">Sodium/glucose cotransporter</fullName>
    </recommendedName>
</protein>
<keyword evidence="4" id="KW-1003">Cell membrane</keyword>
<keyword evidence="6 11" id="KW-1133">Transmembrane helix</keyword>
<comment type="similarity">
    <text evidence="2">Belongs to the sodium:solute symporter (SSF) (TC 2.A.21) family.</text>
</comment>
<feature type="transmembrane region" description="Helical" evidence="11">
    <location>
        <begin position="6"/>
        <end position="25"/>
    </location>
</feature>
<feature type="transmembrane region" description="Helical" evidence="11">
    <location>
        <begin position="335"/>
        <end position="363"/>
    </location>
</feature>
<evidence type="ECO:0008006" key="13">
    <source>
        <dbReference type="Google" id="ProtNLM"/>
    </source>
</evidence>